<dbReference type="EMBL" id="MRTF01000004">
    <property type="protein sequence ID" value="OME93001.1"/>
    <property type="molecule type" value="Genomic_DNA"/>
</dbReference>
<dbReference type="AlphaFoldDB" id="A0A1R1B2Z0"/>
<dbReference type="InterPro" id="IPR000182">
    <property type="entry name" value="GNAT_dom"/>
</dbReference>
<evidence type="ECO:0000259" key="1">
    <source>
        <dbReference type="PROSITE" id="PS51186"/>
    </source>
</evidence>
<dbReference type="PROSITE" id="PS51186">
    <property type="entry name" value="GNAT"/>
    <property type="match status" value="1"/>
</dbReference>
<reference evidence="2 3" key="1">
    <citation type="submission" date="2016-11" db="EMBL/GenBank/DDBJ databases">
        <title>Paenibacillus species isolates.</title>
        <authorList>
            <person name="Beno S.M."/>
        </authorList>
    </citation>
    <scope>NUCLEOTIDE SEQUENCE [LARGE SCALE GENOMIC DNA]</scope>
    <source>
        <strain evidence="2 3">FSL F4-0100</strain>
    </source>
</reference>
<dbReference type="Proteomes" id="UP000187074">
    <property type="component" value="Unassembled WGS sequence"/>
</dbReference>
<dbReference type="STRING" id="1401.BK123_14140"/>
<comment type="caution">
    <text evidence="2">The sequence shown here is derived from an EMBL/GenBank/DDBJ whole genome shotgun (WGS) entry which is preliminary data.</text>
</comment>
<dbReference type="RefSeq" id="WP_076323025.1">
    <property type="nucleotide sequence ID" value="NZ_MRTF01000004.1"/>
</dbReference>
<dbReference type="OrthoDB" id="5291446at2"/>
<proteinExistence type="predicted"/>
<evidence type="ECO:0000313" key="2">
    <source>
        <dbReference type="EMBL" id="OME93001.1"/>
    </source>
</evidence>
<keyword evidence="2" id="KW-0808">Transferase</keyword>
<protein>
    <submittedName>
        <fullName evidence="2">GNAT family N-acetyltransferase</fullName>
    </submittedName>
</protein>
<dbReference type="CDD" id="cd04301">
    <property type="entry name" value="NAT_SF"/>
    <property type="match status" value="1"/>
</dbReference>
<sequence length="369" mass="40442">MNISIMKSDQLHQAVELSNRIFLKQPEQPSMGVSFPPIFSPGISHSYGAWDQDKLVSFMGFVPFTIQTRGARLNVYSIGSVCTDPDYRGQRLAGSLLEQCIRHGEASGASLILISGGRSLYTRAGSRLFGRAFRFQLDQGAIEPLRTVTGKQVRIRAMQPQDLFHLQRLMEQREAGYVTTASELNKLLDASAYSNVIRLEQQVLVAEEDGVLTAFAIIAVPGVVMTPSRESTLVEWGGSPEAAALVIAEAISSFNLSELTVPLPWQDKELAALIQSTGVMPEYIQNEGTVYLVSGPELLRQLAPVLPEGLIQADGEHGPYRITLNNEVLELDDEGLLSLLFDPESSYRANGSVTFDPIPLPYTAGLQYI</sequence>
<name>A0A1R1B2Z0_PAELA</name>
<dbReference type="GO" id="GO:0016747">
    <property type="term" value="F:acyltransferase activity, transferring groups other than amino-acyl groups"/>
    <property type="evidence" value="ECO:0007669"/>
    <property type="project" value="InterPro"/>
</dbReference>
<dbReference type="Pfam" id="PF13527">
    <property type="entry name" value="Acetyltransf_9"/>
    <property type="match status" value="1"/>
</dbReference>
<accession>A0A1R1B2Z0</accession>
<feature type="domain" description="N-acetyltransferase" evidence="1">
    <location>
        <begin position="1"/>
        <end position="149"/>
    </location>
</feature>
<organism evidence="2 3">
    <name type="scientific">Paenibacillus lautus</name>
    <name type="common">Bacillus lautus</name>
    <dbReference type="NCBI Taxonomy" id="1401"/>
    <lineage>
        <taxon>Bacteria</taxon>
        <taxon>Bacillati</taxon>
        <taxon>Bacillota</taxon>
        <taxon>Bacilli</taxon>
        <taxon>Bacillales</taxon>
        <taxon>Paenibacillaceae</taxon>
        <taxon>Paenibacillus</taxon>
    </lineage>
</organism>
<dbReference type="Gene3D" id="3.40.630.30">
    <property type="match status" value="1"/>
</dbReference>
<dbReference type="SUPFAM" id="SSF55729">
    <property type="entry name" value="Acyl-CoA N-acyltransferases (Nat)"/>
    <property type="match status" value="1"/>
</dbReference>
<evidence type="ECO:0000313" key="3">
    <source>
        <dbReference type="Proteomes" id="UP000187074"/>
    </source>
</evidence>
<dbReference type="InterPro" id="IPR016181">
    <property type="entry name" value="Acyl_CoA_acyltransferase"/>
</dbReference>
<gene>
    <name evidence="2" type="ORF">BK123_14140</name>
</gene>